<dbReference type="OrthoDB" id="6385145at2"/>
<dbReference type="KEGG" id="mgot:MgSA37_03311"/>
<sequence>MNRRDAIGRVALIMGGAVIGAEFFLSGCKPGGASNVADLFKQDNVAFLNEVADTILPTTAGSPGAKAANVGPFIAVMVRDCYTPADQQTFIDGIGKLNEAANKKSGSKFMDLTPQQRTDLLVDLDKEQKDFTAKRDKDMAADKLKHKDDPAYVAAELPKHYFRMVKELTLLGYFTSEIGATKALRYIAVPGHYDGNLPYKKGDKAWAT</sequence>
<reference evidence="1 2" key="1">
    <citation type="submission" date="2015-12" db="EMBL/GenBank/DDBJ databases">
        <title>Genome sequence of Mucilaginibacter gotjawali.</title>
        <authorList>
            <person name="Lee J.S."/>
            <person name="Lee K.C."/>
            <person name="Kim K.K."/>
            <person name="Lee B.W."/>
        </authorList>
    </citation>
    <scope>NUCLEOTIDE SEQUENCE [LARGE SCALE GENOMIC DNA]</scope>
    <source>
        <strain evidence="1 2">SA3-7</strain>
    </source>
</reference>
<dbReference type="InterPro" id="IPR027056">
    <property type="entry name" value="Gluconate_2DH_su3"/>
</dbReference>
<evidence type="ECO:0000313" key="2">
    <source>
        <dbReference type="Proteomes" id="UP000218263"/>
    </source>
</evidence>
<keyword evidence="2" id="KW-1185">Reference proteome</keyword>
<dbReference type="EMBL" id="AP017313">
    <property type="protein sequence ID" value="BAU55130.1"/>
    <property type="molecule type" value="Genomic_DNA"/>
</dbReference>
<dbReference type="AlphaFoldDB" id="A0A0X8X3U6"/>
<organism evidence="1 2">
    <name type="scientific">Mucilaginibacter gotjawali</name>
    <dbReference type="NCBI Taxonomy" id="1550579"/>
    <lineage>
        <taxon>Bacteria</taxon>
        <taxon>Pseudomonadati</taxon>
        <taxon>Bacteroidota</taxon>
        <taxon>Sphingobacteriia</taxon>
        <taxon>Sphingobacteriales</taxon>
        <taxon>Sphingobacteriaceae</taxon>
        <taxon>Mucilaginibacter</taxon>
    </lineage>
</organism>
<accession>A0A0X8X3U6</accession>
<dbReference type="RefSeq" id="WP_096353326.1">
    <property type="nucleotide sequence ID" value="NZ_AP017313.1"/>
</dbReference>
<name>A0A0X8X3U6_9SPHI</name>
<protein>
    <submittedName>
        <fullName evidence="1">Uncharacterized protein</fullName>
    </submittedName>
</protein>
<dbReference type="Proteomes" id="UP000218263">
    <property type="component" value="Chromosome"/>
</dbReference>
<dbReference type="Pfam" id="PF13618">
    <property type="entry name" value="Gluconate_2-dh3"/>
    <property type="match status" value="1"/>
</dbReference>
<gene>
    <name evidence="1" type="ORF">MgSA37_03311</name>
</gene>
<proteinExistence type="predicted"/>
<evidence type="ECO:0000313" key="1">
    <source>
        <dbReference type="EMBL" id="BAU55130.1"/>
    </source>
</evidence>